<dbReference type="EMBL" id="JBJHZZ010000010">
    <property type="protein sequence ID" value="MFL0247910.1"/>
    <property type="molecule type" value="Genomic_DNA"/>
</dbReference>
<keyword evidence="8" id="KW-1185">Reference proteome</keyword>
<proteinExistence type="inferred from homology"/>
<dbReference type="PROSITE" id="PS51257">
    <property type="entry name" value="PROKAR_LIPOPROTEIN"/>
    <property type="match status" value="1"/>
</dbReference>
<dbReference type="InterPro" id="IPR039424">
    <property type="entry name" value="SBP_5"/>
</dbReference>
<dbReference type="Pfam" id="PF00496">
    <property type="entry name" value="SBP_bac_5"/>
    <property type="match status" value="1"/>
</dbReference>
<feature type="domain" description="Solute-binding protein family 5" evidence="6">
    <location>
        <begin position="93"/>
        <end position="496"/>
    </location>
</feature>
<evidence type="ECO:0000313" key="8">
    <source>
        <dbReference type="Proteomes" id="UP001623591"/>
    </source>
</evidence>
<reference evidence="7 8" key="1">
    <citation type="submission" date="2024-11" db="EMBL/GenBank/DDBJ databases">
        <authorList>
            <person name="Heng Y.C."/>
            <person name="Lim A.C.H."/>
            <person name="Lee J.K.Y."/>
            <person name="Kittelmann S."/>
        </authorList>
    </citation>
    <scope>NUCLEOTIDE SEQUENCE [LARGE SCALE GENOMIC DNA]</scope>
    <source>
        <strain evidence="7 8">WILCCON 0185</strain>
    </source>
</reference>
<evidence type="ECO:0000256" key="3">
    <source>
        <dbReference type="ARBA" id="ARBA00022448"/>
    </source>
</evidence>
<evidence type="ECO:0000259" key="6">
    <source>
        <dbReference type="Pfam" id="PF00496"/>
    </source>
</evidence>
<comment type="caution">
    <text evidence="7">The sequence shown here is derived from an EMBL/GenBank/DDBJ whole genome shotgun (WGS) entry which is preliminary data.</text>
</comment>
<organism evidence="7 8">
    <name type="scientific">Candidatus Clostridium stratigraminis</name>
    <dbReference type="NCBI Taxonomy" id="3381661"/>
    <lineage>
        <taxon>Bacteria</taxon>
        <taxon>Bacillati</taxon>
        <taxon>Bacillota</taxon>
        <taxon>Clostridia</taxon>
        <taxon>Eubacteriales</taxon>
        <taxon>Clostridiaceae</taxon>
        <taxon>Clostridium</taxon>
    </lineage>
</organism>
<feature type="chain" id="PRO_5045931357" evidence="5">
    <location>
        <begin position="23"/>
        <end position="576"/>
    </location>
</feature>
<dbReference type="PANTHER" id="PTHR30290">
    <property type="entry name" value="PERIPLASMIC BINDING COMPONENT OF ABC TRANSPORTER"/>
    <property type="match status" value="1"/>
</dbReference>
<dbReference type="Gene3D" id="3.40.190.10">
    <property type="entry name" value="Periplasmic binding protein-like II"/>
    <property type="match status" value="1"/>
</dbReference>
<sequence length="576" mass="63444">MKSKKVLAAVITAALLATSLLAGCGSKPETNTPAATDKKDADQTLNVLGYDFKTLDPALASDTETFTTYTAVYEALTREVMKDGKVTTELAGAEKIDTNADKTVYTFHLRKDAKWSDGQPVTAKDYVFNWKRQADPKNGADYMTFLAEIGIKGADELLAAVDKNQTDKYQSLLDNLGLKAVDDYTFEVTLKAPTAYFESAIAFKGLAPAREDIAKKLGDKYGSDYTTMVYNGPFVISSYQPNSKIVYTKNDKYWDAKDISLTTVNAPIVTEPATMVKMLQSKELDLLTTSIVGDDLTTLKKAADAGEYTYQSGYDTSAFFLYLNVGKTKNFTPSPAMKSQKVREALSLGLNRQEFLDVVYKRNFPSNGIVPNGIMAGDKDYRKDVPEPLKAVKDDAKTLMTEGLKEVGITDPSKVTLTLLLGKSSAITKATGDYLQKTYKDEFGINIKQVFNVDSPTYFKDRTDGKFDLCAGGWGADYNDVHSFFAVFLSNSGNNNGGYNNPDYDKLVKEAGASADSAVRENNYKQAEDLLIAKDAAVIPTYYRDINAFIHTYVKGLYIQKFGGYYDFTRAYVSGK</sequence>
<dbReference type="InterPro" id="IPR000914">
    <property type="entry name" value="SBP_5_dom"/>
</dbReference>
<keyword evidence="3" id="KW-0813">Transport</keyword>
<dbReference type="InterPro" id="IPR023765">
    <property type="entry name" value="SBP_5_CS"/>
</dbReference>
<dbReference type="PIRSF" id="PIRSF002741">
    <property type="entry name" value="MppA"/>
    <property type="match status" value="1"/>
</dbReference>
<dbReference type="CDD" id="cd08504">
    <property type="entry name" value="PBP2_OppA"/>
    <property type="match status" value="1"/>
</dbReference>
<gene>
    <name evidence="7" type="ORF">ACJDUG_13100</name>
</gene>
<dbReference type="SUPFAM" id="SSF53850">
    <property type="entry name" value="Periplasmic binding protein-like II"/>
    <property type="match status" value="1"/>
</dbReference>
<dbReference type="PROSITE" id="PS01040">
    <property type="entry name" value="SBP_BACTERIAL_5"/>
    <property type="match status" value="1"/>
</dbReference>
<protein>
    <submittedName>
        <fullName evidence="7">Peptide ABC transporter substrate-binding protein</fullName>
    </submittedName>
</protein>
<dbReference type="RefSeq" id="WP_406770339.1">
    <property type="nucleotide sequence ID" value="NZ_JBJHZZ010000010.1"/>
</dbReference>
<dbReference type="Gene3D" id="3.90.76.10">
    <property type="entry name" value="Dipeptide-binding Protein, Domain 1"/>
    <property type="match status" value="1"/>
</dbReference>
<dbReference type="Gene3D" id="3.10.105.10">
    <property type="entry name" value="Dipeptide-binding Protein, Domain 3"/>
    <property type="match status" value="1"/>
</dbReference>
<evidence type="ECO:0000256" key="5">
    <source>
        <dbReference type="SAM" id="SignalP"/>
    </source>
</evidence>
<dbReference type="Proteomes" id="UP001623591">
    <property type="component" value="Unassembled WGS sequence"/>
</dbReference>
<dbReference type="InterPro" id="IPR030678">
    <property type="entry name" value="Peptide/Ni-bd"/>
</dbReference>
<evidence type="ECO:0000313" key="7">
    <source>
        <dbReference type="EMBL" id="MFL0247910.1"/>
    </source>
</evidence>
<name>A0ABW8T8D8_9CLOT</name>
<feature type="signal peptide" evidence="5">
    <location>
        <begin position="1"/>
        <end position="22"/>
    </location>
</feature>
<accession>A0ABW8T8D8</accession>
<keyword evidence="4 5" id="KW-0732">Signal</keyword>
<evidence type="ECO:0000256" key="4">
    <source>
        <dbReference type="ARBA" id="ARBA00022729"/>
    </source>
</evidence>
<evidence type="ECO:0000256" key="1">
    <source>
        <dbReference type="ARBA" id="ARBA00004193"/>
    </source>
</evidence>
<evidence type="ECO:0000256" key="2">
    <source>
        <dbReference type="ARBA" id="ARBA00005695"/>
    </source>
</evidence>
<comment type="subcellular location">
    <subcellularLocation>
        <location evidence="1">Cell membrane</location>
        <topology evidence="1">Lipid-anchor</topology>
    </subcellularLocation>
</comment>
<dbReference type="PANTHER" id="PTHR30290:SF10">
    <property type="entry name" value="PERIPLASMIC OLIGOPEPTIDE-BINDING PROTEIN-RELATED"/>
    <property type="match status" value="1"/>
</dbReference>
<comment type="similarity">
    <text evidence="2">Belongs to the bacterial solute-binding protein 5 family.</text>
</comment>